<feature type="repeat" description="ANK" evidence="3">
    <location>
        <begin position="329"/>
        <end position="361"/>
    </location>
</feature>
<dbReference type="KEGG" id="clk:CGC53_10405"/>
<feature type="signal peptide" evidence="4">
    <location>
        <begin position="1"/>
        <end position="18"/>
    </location>
</feature>
<dbReference type="Pfam" id="PF12796">
    <property type="entry name" value="Ank_2"/>
    <property type="match status" value="3"/>
</dbReference>
<reference evidence="6" key="1">
    <citation type="submission" date="2017-06" db="EMBL/GenBank/DDBJ databases">
        <title>Capnocytophaga spp. assemblies.</title>
        <authorList>
            <person name="Gulvik C.A."/>
        </authorList>
    </citation>
    <scope>NUCLEOTIDE SEQUENCE [LARGE SCALE GENOMIC DNA]</scope>
    <source>
        <strain evidence="6">H6253</strain>
    </source>
</reference>
<feature type="repeat" description="ANK" evidence="3">
    <location>
        <begin position="262"/>
        <end position="295"/>
    </location>
</feature>
<protein>
    <submittedName>
        <fullName evidence="5">Uncharacterized protein</fullName>
    </submittedName>
</protein>
<dbReference type="InterPro" id="IPR002110">
    <property type="entry name" value="Ankyrin_rpt"/>
</dbReference>
<accession>A0A250FC51</accession>
<feature type="chain" id="PRO_5012648320" evidence="4">
    <location>
        <begin position="19"/>
        <end position="452"/>
    </location>
</feature>
<evidence type="ECO:0000313" key="6">
    <source>
        <dbReference type="Proteomes" id="UP000217276"/>
    </source>
</evidence>
<proteinExistence type="predicted"/>
<feature type="repeat" description="ANK" evidence="3">
    <location>
        <begin position="122"/>
        <end position="156"/>
    </location>
</feature>
<dbReference type="EMBL" id="CP022384">
    <property type="protein sequence ID" value="ATA82723.1"/>
    <property type="molecule type" value="Genomic_DNA"/>
</dbReference>
<evidence type="ECO:0000256" key="1">
    <source>
        <dbReference type="ARBA" id="ARBA00022737"/>
    </source>
</evidence>
<dbReference type="Pfam" id="PF13637">
    <property type="entry name" value="Ank_4"/>
    <property type="match status" value="1"/>
</dbReference>
<keyword evidence="1" id="KW-0677">Repeat</keyword>
<evidence type="ECO:0000256" key="2">
    <source>
        <dbReference type="ARBA" id="ARBA00023043"/>
    </source>
</evidence>
<evidence type="ECO:0000256" key="3">
    <source>
        <dbReference type="PROSITE-ProRule" id="PRU00023"/>
    </source>
</evidence>
<dbReference type="Gene3D" id="1.25.40.20">
    <property type="entry name" value="Ankyrin repeat-containing domain"/>
    <property type="match status" value="2"/>
</dbReference>
<keyword evidence="4" id="KW-0732">Signal</keyword>
<gene>
    <name evidence="5" type="ORF">CGC53_10405</name>
</gene>
<dbReference type="InterPro" id="IPR036770">
    <property type="entry name" value="Ankyrin_rpt-contain_sf"/>
</dbReference>
<organism evidence="5 6">
    <name type="scientific">Capnocytophaga leadbetteri</name>
    <dbReference type="NCBI Taxonomy" id="327575"/>
    <lineage>
        <taxon>Bacteria</taxon>
        <taxon>Pseudomonadati</taxon>
        <taxon>Bacteroidota</taxon>
        <taxon>Flavobacteriia</taxon>
        <taxon>Flavobacteriales</taxon>
        <taxon>Flavobacteriaceae</taxon>
        <taxon>Capnocytophaga</taxon>
    </lineage>
</organism>
<dbReference type="InterPro" id="IPR050776">
    <property type="entry name" value="Ank_Repeat/CDKN_Inhibitor"/>
</dbReference>
<feature type="repeat" description="ANK" evidence="3">
    <location>
        <begin position="89"/>
        <end position="121"/>
    </location>
</feature>
<dbReference type="Proteomes" id="UP000217276">
    <property type="component" value="Chromosome"/>
</dbReference>
<dbReference type="PANTHER" id="PTHR24201">
    <property type="entry name" value="ANK_REP_REGION DOMAIN-CONTAINING PROTEIN"/>
    <property type="match status" value="1"/>
</dbReference>
<keyword evidence="6" id="KW-1185">Reference proteome</keyword>
<dbReference type="AlphaFoldDB" id="A0A250FC51"/>
<feature type="repeat" description="ANK" evidence="3">
    <location>
        <begin position="191"/>
        <end position="223"/>
    </location>
</feature>
<sequence length="452" mass="49899">MRKLFIGCLVFMGLTMRAQTNVLLTEAYWKQKPSVAQVQQAIAEGNSPTAFNARAFDATSMAILNAAPYETITYLIDLEGNGVNKITHDKRTYLHWAAFQNNQPVMKYLISKGADVNRRDSRQFTPILFAAVGGQTDKALYELLLKSGANLKETNSDGANLLLMLIPHLKDLKQADYFIKKGLKLTSTDSNGNNAIYYAATMGNKSIIEALIKKKINPKNVNKKGENAFFAAARGFRRTANKRDFFEYLEQLGVKPNQVNSDGITPLYIVAGKNRDTEVLSYLLEKGNDPAQANNEGRTPLMNAAALNTPEIAALLLNAANNINARSKEGYTALQLAFENNSLPMVDLLISKGADIHMVDNEGNTLYHTAVKRGKLEFLEKLSAYPLNINKKNNEGLSPLQKAVMIAKNVEVINFLLSKGADKNALTDLGETVYELAKENEALKGINVEFLK</sequence>
<keyword evidence="2 3" id="KW-0040">ANK repeat</keyword>
<feature type="repeat" description="ANK" evidence="3">
    <location>
        <begin position="296"/>
        <end position="328"/>
    </location>
</feature>
<dbReference type="PROSITE" id="PS50088">
    <property type="entry name" value="ANK_REPEAT"/>
    <property type="match status" value="8"/>
</dbReference>
<dbReference type="SMART" id="SM00248">
    <property type="entry name" value="ANK"/>
    <property type="match status" value="9"/>
</dbReference>
<dbReference type="SUPFAM" id="SSF48403">
    <property type="entry name" value="Ankyrin repeat"/>
    <property type="match status" value="1"/>
</dbReference>
<feature type="repeat" description="ANK" evidence="3">
    <location>
        <begin position="395"/>
        <end position="428"/>
    </location>
</feature>
<evidence type="ECO:0000313" key="5">
    <source>
        <dbReference type="EMBL" id="ATA82723.1"/>
    </source>
</evidence>
<name>A0A250FC51_9FLAO</name>
<evidence type="ECO:0000256" key="4">
    <source>
        <dbReference type="SAM" id="SignalP"/>
    </source>
</evidence>
<dbReference type="PROSITE" id="PS50297">
    <property type="entry name" value="ANK_REP_REGION"/>
    <property type="match status" value="5"/>
</dbReference>
<feature type="repeat" description="ANK" evidence="3">
    <location>
        <begin position="362"/>
        <end position="394"/>
    </location>
</feature>
<dbReference type="RefSeq" id="WP_095914701.1">
    <property type="nucleotide sequence ID" value="NZ_CAUUPF010000019.1"/>
</dbReference>